<reference evidence="1 2" key="1">
    <citation type="submission" date="2013-08" db="EMBL/GenBank/DDBJ databases">
        <authorList>
            <person name="Weinstock G."/>
            <person name="Sodergren E."/>
            <person name="Wylie T."/>
            <person name="Fulton L."/>
            <person name="Fulton R."/>
            <person name="Fronick C."/>
            <person name="O'Laughlin M."/>
            <person name="Godfrey J."/>
            <person name="Miner T."/>
            <person name="Herter B."/>
            <person name="Appelbaum E."/>
            <person name="Cordes M."/>
            <person name="Lek S."/>
            <person name="Wollam A."/>
            <person name="Pepin K.H."/>
            <person name="Palsikar V.B."/>
            <person name="Mitreva M."/>
            <person name="Wilson R.K."/>
        </authorList>
    </citation>
    <scope>NUCLEOTIDE SEQUENCE [LARGE SCALE GENOMIC DNA]</scope>
    <source>
        <strain evidence="1 2">ATCC 700332</strain>
    </source>
</reference>
<dbReference type="EMBL" id="AWVH01000030">
    <property type="protein sequence ID" value="ERJ93163.1"/>
    <property type="molecule type" value="Genomic_DNA"/>
</dbReference>
<evidence type="ECO:0000313" key="1">
    <source>
        <dbReference type="EMBL" id="ERJ93163.1"/>
    </source>
</evidence>
<proteinExistence type="predicted"/>
<organism evidence="1 2">
    <name type="scientific">Treponema lecithinolyticum ATCC 700332</name>
    <dbReference type="NCBI Taxonomy" id="1321815"/>
    <lineage>
        <taxon>Bacteria</taxon>
        <taxon>Pseudomonadati</taxon>
        <taxon>Spirochaetota</taxon>
        <taxon>Spirochaetia</taxon>
        <taxon>Spirochaetales</taxon>
        <taxon>Treponemataceae</taxon>
        <taxon>Treponema</taxon>
    </lineage>
</organism>
<gene>
    <name evidence="1" type="ORF">HMPREF9193_01163</name>
</gene>
<accession>A0ABN0NYW2</accession>
<sequence>MKKKNQSSQKRTLVLRSKPLPLCPIGNSYGHGSLLLFNAHAKLWPCYAVIDFYFDLFNLSPTVL</sequence>
<name>A0ABN0NYW2_TRELE</name>
<comment type="caution">
    <text evidence="1">The sequence shown here is derived from an EMBL/GenBank/DDBJ whole genome shotgun (WGS) entry which is preliminary data.</text>
</comment>
<keyword evidence="2" id="KW-1185">Reference proteome</keyword>
<protein>
    <submittedName>
        <fullName evidence="1">Uncharacterized protein</fullName>
    </submittedName>
</protein>
<dbReference type="Proteomes" id="UP000016649">
    <property type="component" value="Unassembled WGS sequence"/>
</dbReference>
<evidence type="ECO:0000313" key="2">
    <source>
        <dbReference type="Proteomes" id="UP000016649"/>
    </source>
</evidence>